<gene>
    <name evidence="1" type="ORF">NCTC12120_03989</name>
</gene>
<evidence type="ECO:0000313" key="1">
    <source>
        <dbReference type="EMBL" id="SQC90845.1"/>
    </source>
</evidence>
<evidence type="ECO:0000313" key="2">
    <source>
        <dbReference type="Proteomes" id="UP000251197"/>
    </source>
</evidence>
<dbReference type="Proteomes" id="UP000251197">
    <property type="component" value="Unassembled WGS sequence"/>
</dbReference>
<name>A0A2X3J7J5_9ENTR</name>
<evidence type="ECO:0008006" key="3">
    <source>
        <dbReference type="Google" id="ProtNLM"/>
    </source>
</evidence>
<sequence length="29" mass="3283">MNIWFKEVIEAHVAIEQWLGAGQGELEAL</sequence>
<proteinExistence type="predicted"/>
<organism evidence="1 2">
    <name type="scientific">Cedecea neteri</name>
    <dbReference type="NCBI Taxonomy" id="158822"/>
    <lineage>
        <taxon>Bacteria</taxon>
        <taxon>Pseudomonadati</taxon>
        <taxon>Pseudomonadota</taxon>
        <taxon>Gammaproteobacteria</taxon>
        <taxon>Enterobacterales</taxon>
        <taxon>Enterobacteriaceae</taxon>
        <taxon>Cedecea</taxon>
    </lineage>
</organism>
<dbReference type="AlphaFoldDB" id="A0A2X3J7J5"/>
<dbReference type="EMBL" id="UAVU01000005">
    <property type="protein sequence ID" value="SQC90845.1"/>
    <property type="molecule type" value="Genomic_DNA"/>
</dbReference>
<accession>A0A2X3J7J5</accession>
<protein>
    <recommendedName>
        <fullName evidence="3">DUF4440 domain-containing protein</fullName>
    </recommendedName>
</protein>
<reference evidence="1 2" key="1">
    <citation type="submission" date="2018-06" db="EMBL/GenBank/DDBJ databases">
        <authorList>
            <consortium name="Pathogen Informatics"/>
            <person name="Doyle S."/>
        </authorList>
    </citation>
    <scope>NUCLEOTIDE SEQUENCE [LARGE SCALE GENOMIC DNA]</scope>
    <source>
        <strain evidence="1 2">NCTC12120</strain>
    </source>
</reference>